<sequence length="360" mass="38479">MSEVYATAPAVLKLYGEHAVVYGRLAAAIAVKQYAKASVSENGSDEMQISLANLSQSVSISEEKIQDLFLKYKISESIDDNGKDGIGAYVEDCLRDGISRDLLPYIIIAGRLMHDHHAKLSGKRIEIDSEIPVSKGFASSAACSTAFTAALSKSAGVALQDVEFIDIARDGERIVHKNYNAGKIDVNTSFYGGCVLYSDSTGATKVELHNGLQLLAIDTGPKRPTHETVHNITVELERDRAGTMRKFDQIEECTKNGVEALRKGDLKTAGKLMYGDQELLKTLGVSSASLDTAISMAKEKGAYGAKLSGGGGGGIAIAISDNPNELIDAFNSIGFKTDLVNISNKGCISVKRNKLKSHSV</sequence>
<dbReference type="AlphaFoldDB" id="T1A297"/>
<dbReference type="GO" id="GO:0019287">
    <property type="term" value="P:isopentenyl diphosphate biosynthetic process, mevalonate pathway"/>
    <property type="evidence" value="ECO:0007669"/>
    <property type="project" value="UniProtKB-UniPathway"/>
</dbReference>
<dbReference type="InterPro" id="IPR014721">
    <property type="entry name" value="Ribsml_uS5_D2-typ_fold_subgr"/>
</dbReference>
<reference evidence="12" key="2">
    <citation type="journal article" date="2014" name="ISME J.">
        <title>Microbial stratification in low pH oxic and suboxic macroscopic growths along an acid mine drainage.</title>
        <authorList>
            <person name="Mendez-Garcia C."/>
            <person name="Mesa V."/>
            <person name="Sprenger R.R."/>
            <person name="Richter M."/>
            <person name="Diez M.S."/>
            <person name="Solano J."/>
            <person name="Bargiela R."/>
            <person name="Golyshina O.V."/>
            <person name="Manteca A."/>
            <person name="Ramos J.L."/>
            <person name="Gallego J.R."/>
            <person name="Llorente I."/>
            <person name="Martins Dos Santos V.A."/>
            <person name="Jensen O.N."/>
            <person name="Pelaez A.I."/>
            <person name="Sanchez J."/>
            <person name="Ferrer M."/>
        </authorList>
    </citation>
    <scope>NUCLEOTIDE SEQUENCE</scope>
</reference>
<keyword evidence="7" id="KW-0460">Magnesium</keyword>
<comment type="caution">
    <text evidence="12">The sequence shown here is derived from an EMBL/GenBank/DDBJ whole genome shotgun (WGS) entry which is preliminary data.</text>
</comment>
<proteinExistence type="predicted"/>
<dbReference type="Gene3D" id="3.30.230.10">
    <property type="match status" value="1"/>
</dbReference>
<dbReference type="Pfam" id="PF00288">
    <property type="entry name" value="GHMP_kinases_N"/>
    <property type="match status" value="1"/>
</dbReference>
<evidence type="ECO:0000256" key="8">
    <source>
        <dbReference type="ARBA" id="ARBA00023098"/>
    </source>
</evidence>
<comment type="pathway">
    <text evidence="9">Isoprenoid biosynthesis; isopentenyl diphosphate biosynthesis via mevalonate pathway; isopentenyl diphosphate from (R)-mevalonate: step 1/3.</text>
</comment>
<keyword evidence="4" id="KW-0547">Nucleotide-binding</keyword>
<dbReference type="GO" id="GO:0005829">
    <property type="term" value="C:cytosol"/>
    <property type="evidence" value="ECO:0007669"/>
    <property type="project" value="TreeGrafter"/>
</dbReference>
<evidence type="ECO:0000256" key="1">
    <source>
        <dbReference type="ARBA" id="ARBA00022490"/>
    </source>
</evidence>
<evidence type="ECO:0000256" key="9">
    <source>
        <dbReference type="ARBA" id="ARBA00029438"/>
    </source>
</evidence>
<keyword evidence="6" id="KW-0067">ATP-binding</keyword>
<dbReference type="NCBIfam" id="TIGR00549">
    <property type="entry name" value="mevalon_kin"/>
    <property type="match status" value="1"/>
</dbReference>
<organism evidence="12">
    <name type="scientific">mine drainage metagenome</name>
    <dbReference type="NCBI Taxonomy" id="410659"/>
    <lineage>
        <taxon>unclassified sequences</taxon>
        <taxon>metagenomes</taxon>
        <taxon>ecological metagenomes</taxon>
    </lineage>
</organism>
<dbReference type="GO" id="GO:0005524">
    <property type="term" value="F:ATP binding"/>
    <property type="evidence" value="ECO:0007669"/>
    <property type="project" value="UniProtKB-KW"/>
</dbReference>
<dbReference type="Pfam" id="PF08544">
    <property type="entry name" value="GHMP_kinases_C"/>
    <property type="match status" value="1"/>
</dbReference>
<evidence type="ECO:0000256" key="4">
    <source>
        <dbReference type="ARBA" id="ARBA00022741"/>
    </source>
</evidence>
<keyword evidence="1" id="KW-0963">Cytoplasm</keyword>
<gene>
    <name evidence="12" type="ORF">B2A_12516</name>
</gene>
<dbReference type="InterPro" id="IPR020568">
    <property type="entry name" value="Ribosomal_Su5_D2-typ_SF"/>
</dbReference>
<reference evidence="12" key="1">
    <citation type="submission" date="2013-08" db="EMBL/GenBank/DDBJ databases">
        <authorList>
            <person name="Mendez C."/>
            <person name="Richter M."/>
            <person name="Ferrer M."/>
            <person name="Sanchez J."/>
        </authorList>
    </citation>
    <scope>NUCLEOTIDE SEQUENCE</scope>
</reference>
<keyword evidence="2" id="KW-0444">Lipid biosynthesis</keyword>
<evidence type="ECO:0000256" key="7">
    <source>
        <dbReference type="ARBA" id="ARBA00022842"/>
    </source>
</evidence>
<dbReference type="InterPro" id="IPR006204">
    <property type="entry name" value="GHMP_kinase_N_dom"/>
</dbReference>
<dbReference type="UniPathway" id="UPA00057">
    <property type="reaction ID" value="UER00098"/>
</dbReference>
<feature type="domain" description="GHMP kinase N-terminal" evidence="10">
    <location>
        <begin position="111"/>
        <end position="193"/>
    </location>
</feature>
<evidence type="ECO:0000256" key="5">
    <source>
        <dbReference type="ARBA" id="ARBA00022777"/>
    </source>
</evidence>
<dbReference type="SUPFAM" id="SSF55060">
    <property type="entry name" value="GHMP Kinase, C-terminal domain"/>
    <property type="match status" value="1"/>
</dbReference>
<keyword evidence="8" id="KW-0443">Lipid metabolism</keyword>
<evidence type="ECO:0000256" key="3">
    <source>
        <dbReference type="ARBA" id="ARBA00022679"/>
    </source>
</evidence>
<evidence type="ECO:0000259" key="10">
    <source>
        <dbReference type="Pfam" id="PF00288"/>
    </source>
</evidence>
<dbReference type="InterPro" id="IPR006205">
    <property type="entry name" value="Mev_gal_kin"/>
</dbReference>
<keyword evidence="5 12" id="KW-0418">Kinase</keyword>
<dbReference type="Gene3D" id="3.30.70.890">
    <property type="entry name" value="GHMP kinase, C-terminal domain"/>
    <property type="match status" value="1"/>
</dbReference>
<keyword evidence="3 12" id="KW-0808">Transferase</keyword>
<evidence type="ECO:0000259" key="11">
    <source>
        <dbReference type="Pfam" id="PF08544"/>
    </source>
</evidence>
<dbReference type="PANTHER" id="PTHR43290">
    <property type="entry name" value="MEVALONATE KINASE"/>
    <property type="match status" value="1"/>
</dbReference>
<dbReference type="InterPro" id="IPR036554">
    <property type="entry name" value="GHMP_kinase_C_sf"/>
</dbReference>
<evidence type="ECO:0000256" key="6">
    <source>
        <dbReference type="ARBA" id="ARBA00022840"/>
    </source>
</evidence>
<dbReference type="GO" id="GO:0004496">
    <property type="term" value="F:mevalonate kinase activity"/>
    <property type="evidence" value="ECO:0007669"/>
    <property type="project" value="UniProtKB-EC"/>
</dbReference>
<accession>T1A297</accession>
<dbReference type="InterPro" id="IPR013750">
    <property type="entry name" value="GHMP_kinase_C_dom"/>
</dbReference>
<evidence type="ECO:0000313" key="12">
    <source>
        <dbReference type="EMBL" id="EQD35179.1"/>
    </source>
</evidence>
<dbReference type="EMBL" id="AUZZ01009028">
    <property type="protein sequence ID" value="EQD35179.1"/>
    <property type="molecule type" value="Genomic_DNA"/>
</dbReference>
<evidence type="ECO:0000256" key="2">
    <source>
        <dbReference type="ARBA" id="ARBA00022516"/>
    </source>
</evidence>
<dbReference type="SUPFAM" id="SSF54211">
    <property type="entry name" value="Ribosomal protein S5 domain 2-like"/>
    <property type="match status" value="1"/>
</dbReference>
<feature type="domain" description="GHMP kinase C-terminal" evidence="11">
    <location>
        <begin position="259"/>
        <end position="330"/>
    </location>
</feature>
<protein>
    <submittedName>
        <fullName evidence="12">Mevalonate kinase</fullName>
        <ecNumber evidence="12">2.7.1.36</ecNumber>
    </submittedName>
</protein>
<name>T1A297_9ZZZZ</name>
<dbReference type="EC" id="2.7.1.36" evidence="12"/>
<dbReference type="PRINTS" id="PR00959">
    <property type="entry name" value="MEVGALKINASE"/>
</dbReference>
<dbReference type="PANTHER" id="PTHR43290:SF2">
    <property type="entry name" value="MEVALONATE KINASE"/>
    <property type="match status" value="1"/>
</dbReference>